<dbReference type="Proteomes" id="UP000037510">
    <property type="component" value="Unassembled WGS sequence"/>
</dbReference>
<keyword evidence="2" id="KW-0193">Cuticle</keyword>
<gene>
    <name evidence="5" type="ORF">OBRU01_12751</name>
</gene>
<evidence type="ECO:0000256" key="1">
    <source>
        <dbReference type="ARBA" id="ARBA00022729"/>
    </source>
</evidence>
<keyword evidence="1" id="KW-0732">Signal</keyword>
<dbReference type="InterPro" id="IPR000618">
    <property type="entry name" value="Insect_cuticle"/>
</dbReference>
<feature type="transmembrane region" description="Helical" evidence="4">
    <location>
        <begin position="40"/>
        <end position="61"/>
    </location>
</feature>
<dbReference type="EMBL" id="JTDY01002095">
    <property type="protein sequence ID" value="KOB72122.1"/>
    <property type="molecule type" value="Genomic_DNA"/>
</dbReference>
<proteinExistence type="predicted"/>
<feature type="compositionally biased region" description="Basic and acidic residues" evidence="3">
    <location>
        <begin position="8"/>
        <end position="27"/>
    </location>
</feature>
<comment type="caution">
    <text evidence="5">The sequence shown here is derived from an EMBL/GenBank/DDBJ whole genome shotgun (WGS) entry which is preliminary data.</text>
</comment>
<evidence type="ECO:0000313" key="6">
    <source>
        <dbReference type="Proteomes" id="UP000037510"/>
    </source>
</evidence>
<organism evidence="5 6">
    <name type="scientific">Operophtera brumata</name>
    <name type="common">Winter moth</name>
    <name type="synonym">Phalaena brumata</name>
    <dbReference type="NCBI Taxonomy" id="104452"/>
    <lineage>
        <taxon>Eukaryota</taxon>
        <taxon>Metazoa</taxon>
        <taxon>Ecdysozoa</taxon>
        <taxon>Arthropoda</taxon>
        <taxon>Hexapoda</taxon>
        <taxon>Insecta</taxon>
        <taxon>Pterygota</taxon>
        <taxon>Neoptera</taxon>
        <taxon>Endopterygota</taxon>
        <taxon>Lepidoptera</taxon>
        <taxon>Glossata</taxon>
        <taxon>Ditrysia</taxon>
        <taxon>Geometroidea</taxon>
        <taxon>Geometridae</taxon>
        <taxon>Larentiinae</taxon>
        <taxon>Operophtera</taxon>
    </lineage>
</organism>
<name>A0A0L7L9G8_OPEBR</name>
<evidence type="ECO:0000256" key="4">
    <source>
        <dbReference type="SAM" id="Phobius"/>
    </source>
</evidence>
<keyword evidence="4" id="KW-0812">Transmembrane</keyword>
<dbReference type="GO" id="GO:0042302">
    <property type="term" value="F:structural constituent of cuticle"/>
    <property type="evidence" value="ECO:0007669"/>
    <property type="project" value="UniProtKB-UniRule"/>
</dbReference>
<dbReference type="PROSITE" id="PS51155">
    <property type="entry name" value="CHIT_BIND_RR_2"/>
    <property type="match status" value="1"/>
</dbReference>
<keyword evidence="6" id="KW-1185">Reference proteome</keyword>
<evidence type="ECO:0000256" key="3">
    <source>
        <dbReference type="SAM" id="MobiDB-lite"/>
    </source>
</evidence>
<keyword evidence="4" id="KW-0472">Membrane</keyword>
<sequence length="160" mass="18095">MAFITFKRNDSKAADDVDKAGPDERPRHCPGLLRGAPQPFMWFTIIVFSCLVVMAWCAPALNDSSLRQLPALTHDEIHDENGQYDLHYITAEGTEVFQHGRLVPSQNGGYVLEIEGQYQFIGDDGKLYVTRYRSVGKGPKGTPPPLKDYFMQHNIILKVW</sequence>
<protein>
    <submittedName>
        <fullName evidence="5">Endocuticle structural glycoprotein</fullName>
    </submittedName>
</protein>
<evidence type="ECO:0000256" key="2">
    <source>
        <dbReference type="PROSITE-ProRule" id="PRU00497"/>
    </source>
</evidence>
<reference evidence="5 6" key="1">
    <citation type="journal article" date="2015" name="Genome Biol. Evol.">
        <title>The genome of winter moth (Operophtera brumata) provides a genomic perspective on sexual dimorphism and phenology.</title>
        <authorList>
            <person name="Derks M.F."/>
            <person name="Smit S."/>
            <person name="Salis L."/>
            <person name="Schijlen E."/>
            <person name="Bossers A."/>
            <person name="Mateman C."/>
            <person name="Pijl A.S."/>
            <person name="de Ridder D."/>
            <person name="Groenen M.A."/>
            <person name="Visser M.E."/>
            <person name="Megens H.J."/>
        </authorList>
    </citation>
    <scope>NUCLEOTIDE SEQUENCE [LARGE SCALE GENOMIC DNA]</scope>
    <source>
        <strain evidence="5">WM2013NL</strain>
        <tissue evidence="5">Head and thorax</tissue>
    </source>
</reference>
<dbReference type="AlphaFoldDB" id="A0A0L7L9G8"/>
<accession>A0A0L7L9G8</accession>
<evidence type="ECO:0000313" key="5">
    <source>
        <dbReference type="EMBL" id="KOB72122.1"/>
    </source>
</evidence>
<keyword evidence="4" id="KW-1133">Transmembrane helix</keyword>
<feature type="region of interest" description="Disordered" evidence="3">
    <location>
        <begin position="8"/>
        <end position="28"/>
    </location>
</feature>